<sequence length="125" mass="12758">MSSSPHANTEIGPVVPGVTVPADAIVAYGIGRTACPGPASYNVGDLTQVLTHMPLSHDAPVLITLSQLDGTRVTALLRQVAMDNPSSEHPSGAVRLDATVLGEANSLQLTTTPPAAGTSTEQPHT</sequence>
<accession>A0ABW2LPZ5</accession>
<feature type="compositionally biased region" description="Polar residues" evidence="1">
    <location>
        <begin position="105"/>
        <end position="125"/>
    </location>
</feature>
<name>A0ABW2LPZ5_9PSEU</name>
<organism evidence="2 3">
    <name type="scientific">Saccharopolyspora griseoalba</name>
    <dbReference type="NCBI Taxonomy" id="1431848"/>
    <lineage>
        <taxon>Bacteria</taxon>
        <taxon>Bacillati</taxon>
        <taxon>Actinomycetota</taxon>
        <taxon>Actinomycetes</taxon>
        <taxon>Pseudonocardiales</taxon>
        <taxon>Pseudonocardiaceae</taxon>
        <taxon>Saccharopolyspora</taxon>
    </lineage>
</organism>
<dbReference type="Proteomes" id="UP001596504">
    <property type="component" value="Unassembled WGS sequence"/>
</dbReference>
<evidence type="ECO:0000256" key="1">
    <source>
        <dbReference type="SAM" id="MobiDB-lite"/>
    </source>
</evidence>
<reference evidence="3" key="1">
    <citation type="journal article" date="2019" name="Int. J. Syst. Evol. Microbiol.">
        <title>The Global Catalogue of Microorganisms (GCM) 10K type strain sequencing project: providing services to taxonomists for standard genome sequencing and annotation.</title>
        <authorList>
            <consortium name="The Broad Institute Genomics Platform"/>
            <consortium name="The Broad Institute Genome Sequencing Center for Infectious Disease"/>
            <person name="Wu L."/>
            <person name="Ma J."/>
        </authorList>
    </citation>
    <scope>NUCLEOTIDE SEQUENCE [LARGE SCALE GENOMIC DNA]</scope>
    <source>
        <strain evidence="3">WLHS5</strain>
    </source>
</reference>
<proteinExistence type="predicted"/>
<protein>
    <submittedName>
        <fullName evidence="2">Uncharacterized protein</fullName>
    </submittedName>
</protein>
<gene>
    <name evidence="2" type="ORF">ACFQRI_24440</name>
</gene>
<feature type="region of interest" description="Disordered" evidence="1">
    <location>
        <begin position="104"/>
        <end position="125"/>
    </location>
</feature>
<keyword evidence="3" id="KW-1185">Reference proteome</keyword>
<evidence type="ECO:0000313" key="3">
    <source>
        <dbReference type="Proteomes" id="UP001596504"/>
    </source>
</evidence>
<dbReference type="RefSeq" id="WP_380672476.1">
    <property type="nucleotide sequence ID" value="NZ_JBHTCJ010000017.1"/>
</dbReference>
<dbReference type="EMBL" id="JBHTCJ010000017">
    <property type="protein sequence ID" value="MFC7344568.1"/>
    <property type="molecule type" value="Genomic_DNA"/>
</dbReference>
<comment type="caution">
    <text evidence="2">The sequence shown here is derived from an EMBL/GenBank/DDBJ whole genome shotgun (WGS) entry which is preliminary data.</text>
</comment>
<evidence type="ECO:0000313" key="2">
    <source>
        <dbReference type="EMBL" id="MFC7344568.1"/>
    </source>
</evidence>